<accession>A0A4R0NMF8</accession>
<evidence type="ECO:0000313" key="1">
    <source>
        <dbReference type="EMBL" id="TCD00255.1"/>
    </source>
</evidence>
<proteinExistence type="predicted"/>
<name>A0A4R0NMF8_9SPHI</name>
<organism evidence="1 2">
    <name type="scientific">Pedobacter frigidisoli</name>
    <dbReference type="NCBI Taxonomy" id="2530455"/>
    <lineage>
        <taxon>Bacteria</taxon>
        <taxon>Pseudomonadati</taxon>
        <taxon>Bacteroidota</taxon>
        <taxon>Sphingobacteriia</taxon>
        <taxon>Sphingobacteriales</taxon>
        <taxon>Sphingobacteriaceae</taxon>
        <taxon>Pedobacter</taxon>
    </lineage>
</organism>
<dbReference type="EMBL" id="SJSN01000025">
    <property type="protein sequence ID" value="TCD00255.1"/>
    <property type="molecule type" value="Genomic_DNA"/>
</dbReference>
<dbReference type="Proteomes" id="UP000291485">
    <property type="component" value="Unassembled WGS sequence"/>
</dbReference>
<sequence>MKLKNIMSLKLNRNRDMEDIKKLLDFQPSGLTDEEIENADSEMEYFFVNFPLHEARANLWELYKGWVHLEAESPEGEEMTDMLFFCNQMISFLNFSFIVTRQKPNR</sequence>
<gene>
    <name evidence="1" type="ORF">EZ449_20900</name>
</gene>
<dbReference type="AlphaFoldDB" id="A0A4R0NMF8"/>
<keyword evidence="2" id="KW-1185">Reference proteome</keyword>
<reference evidence="1 2" key="1">
    <citation type="submission" date="2019-02" db="EMBL/GenBank/DDBJ databases">
        <title>Pedobacter sp. RP-3-11 sp. nov., isolated from Arctic soil.</title>
        <authorList>
            <person name="Dahal R.H."/>
        </authorList>
    </citation>
    <scope>NUCLEOTIDE SEQUENCE [LARGE SCALE GENOMIC DNA]</scope>
    <source>
        <strain evidence="1 2">RP-3-11</strain>
    </source>
</reference>
<protein>
    <submittedName>
        <fullName evidence="1">Uncharacterized protein</fullName>
    </submittedName>
</protein>
<comment type="caution">
    <text evidence="1">The sequence shown here is derived from an EMBL/GenBank/DDBJ whole genome shotgun (WGS) entry which is preliminary data.</text>
</comment>
<evidence type="ECO:0000313" key="2">
    <source>
        <dbReference type="Proteomes" id="UP000291485"/>
    </source>
</evidence>